<evidence type="ECO:0008006" key="3">
    <source>
        <dbReference type="Google" id="ProtNLM"/>
    </source>
</evidence>
<gene>
    <name evidence="1" type="ORF">GCM10023173_18230</name>
</gene>
<reference evidence="2" key="1">
    <citation type="journal article" date="2019" name="Int. J. Syst. Evol. Microbiol.">
        <title>The Global Catalogue of Microorganisms (GCM) 10K type strain sequencing project: providing services to taxonomists for standard genome sequencing and annotation.</title>
        <authorList>
            <consortium name="The Broad Institute Genomics Platform"/>
            <consortium name="The Broad Institute Genome Sequencing Center for Infectious Disease"/>
            <person name="Wu L."/>
            <person name="Ma J."/>
        </authorList>
    </citation>
    <scope>NUCLEOTIDE SEQUENCE [LARGE SCALE GENOMIC DNA]</scope>
    <source>
        <strain evidence="2">JCM 17858</strain>
    </source>
</reference>
<dbReference type="EMBL" id="BAABGR010000024">
    <property type="protein sequence ID" value="GAA4517565.1"/>
    <property type="molecule type" value="Genomic_DNA"/>
</dbReference>
<dbReference type="SMART" id="SM00028">
    <property type="entry name" value="TPR"/>
    <property type="match status" value="5"/>
</dbReference>
<dbReference type="Proteomes" id="UP001500394">
    <property type="component" value="Unassembled WGS sequence"/>
</dbReference>
<dbReference type="InterPro" id="IPR011990">
    <property type="entry name" value="TPR-like_helical_dom_sf"/>
</dbReference>
<sequence>MRVLFFFIGYFSVICISWAQDLVNNTNAVYKYLQEERKRLVNDLSLQPNQSYALLSRLLDIGSWNTVQEQLDSSSSLTALEKTLLQVKLKWLNNDFHACQELLEALPDADKSRKEVECWKAMLDIEAWKLEEAEVTTKRLLRLYPLDIEVSLILGRSLLLQKKYQEALVLSTTLISKYPNHAAGYFLKADICFWDQNPKEAEESLIKGLQIEPLHADARFYYGYATWRRIDATQLNDMVNQWELALALNPLHFQTHWHLGNGHTNQTFADYVDKDEKEIRAALERADDLFTKNQIDSAFDVIAKVKVEYPQSVLPDMHKASLLYGDFDAFDRKKRLDEAEQIFIKILEQKKHYGPAHNGLSAVIKSKRIPFLKTYESIIQKLKNPEIDNLSDFLEIFPDVGYYPGNVAKGMVWNQLYTSVVYFPFLAKQHRSFVIPPLHKDLAIAMRAPYFRFNTTFDNRQWMDIRGVGSGAAAIEYVERGAFEERNVLLHEYVHLFHDQVLTDEQNRKIKALYYNAMEKGLTLDYYSQNNESEYFAQTYPAYFEKVKVHPLDFKSMNTLSDLSTKDPEMYAFLDQLIRQEQAYLAGDKKAMASNWAQVYLNLANNALKASIADSYRYLDTALMYDPNYLPVHLAYAKNNIVEKKFEEAKERLHRAKAINSSYAPIYVVEGDWLVASAPDKLEEQAKLYRKAYELEKDYMIKAQNNIALRNFYYQRGYLAEAIAVAEEYAHNGSSISTYLRDRKNDAKAFVAWQKGLFGDKLKVEELANLVAQKPFNYNLRIQYIEVLIAQRNYQEALKNINEVYRNLQATQIQRPEFELLYVEVYAALGDKQTYRSMKDKLLINGGDPGKLDLHNNLKLVSILIDNGDITQARSFFKKLKEDTSILNQSLYKAIQAKFSLVAANERDALKFVEEAIKLNPYNVELPKVLSKFKGNYSRVKELKQRLKTI</sequence>
<evidence type="ECO:0000313" key="2">
    <source>
        <dbReference type="Proteomes" id="UP001500394"/>
    </source>
</evidence>
<name>A0ABP8R4Y5_9SPHI</name>
<proteinExistence type="predicted"/>
<dbReference type="InterPro" id="IPR019734">
    <property type="entry name" value="TPR_rpt"/>
</dbReference>
<organism evidence="1 2">
    <name type="scientific">Sphingobacterium thermophilum</name>
    <dbReference type="NCBI Taxonomy" id="768534"/>
    <lineage>
        <taxon>Bacteria</taxon>
        <taxon>Pseudomonadati</taxon>
        <taxon>Bacteroidota</taxon>
        <taxon>Sphingobacteriia</taxon>
        <taxon>Sphingobacteriales</taxon>
        <taxon>Sphingobacteriaceae</taxon>
        <taxon>Sphingobacterium</taxon>
    </lineage>
</organism>
<dbReference type="Gene3D" id="1.25.40.10">
    <property type="entry name" value="Tetratricopeptide repeat domain"/>
    <property type="match status" value="2"/>
</dbReference>
<dbReference type="Gene3D" id="3.40.390.10">
    <property type="entry name" value="Collagenase (Catalytic Domain)"/>
    <property type="match status" value="1"/>
</dbReference>
<protein>
    <recommendedName>
        <fullName evidence="3">Tetratricopeptide repeat protein</fullName>
    </recommendedName>
</protein>
<dbReference type="InterPro" id="IPR024079">
    <property type="entry name" value="MetalloPept_cat_dom_sf"/>
</dbReference>
<accession>A0ABP8R4Y5</accession>
<comment type="caution">
    <text evidence="1">The sequence shown here is derived from an EMBL/GenBank/DDBJ whole genome shotgun (WGS) entry which is preliminary data.</text>
</comment>
<dbReference type="SUPFAM" id="SSF48452">
    <property type="entry name" value="TPR-like"/>
    <property type="match status" value="3"/>
</dbReference>
<dbReference type="SUPFAM" id="SSF55486">
    <property type="entry name" value="Metalloproteases ('zincins'), catalytic domain"/>
    <property type="match status" value="1"/>
</dbReference>
<evidence type="ECO:0000313" key="1">
    <source>
        <dbReference type="EMBL" id="GAA4517565.1"/>
    </source>
</evidence>
<keyword evidence="2" id="KW-1185">Reference proteome</keyword>